<feature type="compositionally biased region" description="Basic and acidic residues" evidence="1">
    <location>
        <begin position="288"/>
        <end position="307"/>
    </location>
</feature>
<organism evidence="2 3">
    <name type="scientific">Mycena metata</name>
    <dbReference type="NCBI Taxonomy" id="1033252"/>
    <lineage>
        <taxon>Eukaryota</taxon>
        <taxon>Fungi</taxon>
        <taxon>Dikarya</taxon>
        <taxon>Basidiomycota</taxon>
        <taxon>Agaricomycotina</taxon>
        <taxon>Agaricomycetes</taxon>
        <taxon>Agaricomycetidae</taxon>
        <taxon>Agaricales</taxon>
        <taxon>Marasmiineae</taxon>
        <taxon>Mycenaceae</taxon>
        <taxon>Mycena</taxon>
    </lineage>
</organism>
<dbReference type="AlphaFoldDB" id="A0AAD7GWH0"/>
<evidence type="ECO:0000313" key="3">
    <source>
        <dbReference type="Proteomes" id="UP001215598"/>
    </source>
</evidence>
<dbReference type="EMBL" id="JARKIB010000456">
    <property type="protein sequence ID" value="KAJ7706604.1"/>
    <property type="molecule type" value="Genomic_DNA"/>
</dbReference>
<accession>A0AAD7GWH0</accession>
<feature type="region of interest" description="Disordered" evidence="1">
    <location>
        <begin position="264"/>
        <end position="326"/>
    </location>
</feature>
<sequence length="890" mass="97744">MSLLKQASKLLPQGIAREGSVEYGYGLERSYRHARTTRRIELGQGMSIGKYRSLYISDFACESALVGLRSSWGEAVESFGSQAGRARAVFKDLEGRRVAKVPETLIVHEESQDGQEYRRRTRTKGKIRVGRDTIHAKMAKRLEVQGNQGDNLIWIEPRDSQFSNNHDPAEATKFNADGPIKPMRHLLKDDISSLGHDFLRVWSLLNRSLRTVQRYGEVIRPEEELTPLLGGGWIIIKRRGPVSKERAQAEIKQTQREVHVGAIHEDPEFRAGSGLQRRIRRHHRFPRKNSESATSKDRGGAEQHGTEEPENSGQIEGGDAQTGGAQCSGSPDYCAAYLAAQGGRSMLTARTPKFRQERRMNPNGLKKIGVGHRGGKDSKGVPSAFSSAVLLAPLGAHSGINEEVGGGWGSHTVVIRVASANGSRFQASQFQSVAKRLCRQAFVRGVKLQDTARDVRISEDRKRQISRVDTKETQRPDTSFSTGFLVLPTAGYRRESIVSVELSVDGGGAFHAELFLCHTQISSTAQFSLGLVSTSNAFQPRRALRKYANRNAPEIAVRSRAVIASVSACQTPCAFHTTRQSNPARPVSLLPRDSAAAPDCNLHVLRFSARSRIRPPSLRCNDFLAACTSSSRFSVCVRERWVYIGLSSRSGALQEPHTRISGSPGSASVTESLAETSIWILESTSIFASLSPRAVTRLQALIYQNLPPLCPSFSPPCAPPSEAPTPGRTGGICQFHADTCGNNNTTHHSPCHTRAKRRIRTTTRLNDAARRGTHGRLRRALVLYCREELVVGASGCRPPRSAQSTRLHPASGRIGHRGRNSEGAAVRGFCLAFKEDYCVCVFPQRNATNFRTIRETTGHNSLGRSSRDATEPGVEGQCTITNRNDSGTRV</sequence>
<feature type="region of interest" description="Disordered" evidence="1">
    <location>
        <begin position="858"/>
        <end position="890"/>
    </location>
</feature>
<keyword evidence="3" id="KW-1185">Reference proteome</keyword>
<gene>
    <name evidence="2" type="ORF">B0H16DRAFT_1704383</name>
</gene>
<feature type="compositionally biased region" description="Polar residues" evidence="1">
    <location>
        <begin position="878"/>
        <end position="890"/>
    </location>
</feature>
<protein>
    <submittedName>
        <fullName evidence="2">Uncharacterized protein</fullName>
    </submittedName>
</protein>
<name>A0AAD7GWH0_9AGAR</name>
<reference evidence="2" key="1">
    <citation type="submission" date="2023-03" db="EMBL/GenBank/DDBJ databases">
        <title>Massive genome expansion in bonnet fungi (Mycena s.s.) driven by repeated elements and novel gene families across ecological guilds.</title>
        <authorList>
            <consortium name="Lawrence Berkeley National Laboratory"/>
            <person name="Harder C.B."/>
            <person name="Miyauchi S."/>
            <person name="Viragh M."/>
            <person name="Kuo A."/>
            <person name="Thoen E."/>
            <person name="Andreopoulos B."/>
            <person name="Lu D."/>
            <person name="Skrede I."/>
            <person name="Drula E."/>
            <person name="Henrissat B."/>
            <person name="Morin E."/>
            <person name="Kohler A."/>
            <person name="Barry K."/>
            <person name="LaButti K."/>
            <person name="Morin E."/>
            <person name="Salamov A."/>
            <person name="Lipzen A."/>
            <person name="Mereny Z."/>
            <person name="Hegedus B."/>
            <person name="Baldrian P."/>
            <person name="Stursova M."/>
            <person name="Weitz H."/>
            <person name="Taylor A."/>
            <person name="Grigoriev I.V."/>
            <person name="Nagy L.G."/>
            <person name="Martin F."/>
            <person name="Kauserud H."/>
        </authorList>
    </citation>
    <scope>NUCLEOTIDE SEQUENCE</scope>
    <source>
        <strain evidence="2">CBHHK182m</strain>
    </source>
</reference>
<proteinExistence type="predicted"/>
<dbReference type="Proteomes" id="UP001215598">
    <property type="component" value="Unassembled WGS sequence"/>
</dbReference>
<feature type="compositionally biased region" description="Basic residues" evidence="1">
    <location>
        <begin position="277"/>
        <end position="287"/>
    </location>
</feature>
<feature type="region of interest" description="Disordered" evidence="1">
    <location>
        <begin position="797"/>
        <end position="819"/>
    </location>
</feature>
<comment type="caution">
    <text evidence="2">The sequence shown here is derived from an EMBL/GenBank/DDBJ whole genome shotgun (WGS) entry which is preliminary data.</text>
</comment>
<evidence type="ECO:0000313" key="2">
    <source>
        <dbReference type="EMBL" id="KAJ7706604.1"/>
    </source>
</evidence>
<evidence type="ECO:0000256" key="1">
    <source>
        <dbReference type="SAM" id="MobiDB-lite"/>
    </source>
</evidence>